<protein>
    <recommendedName>
        <fullName evidence="2">F-box domain-containing protein</fullName>
    </recommendedName>
</protein>
<feature type="domain" description="F-box" evidence="2">
    <location>
        <begin position="35"/>
        <end position="84"/>
    </location>
</feature>
<organism evidence="3 4">
    <name type="scientific">Astrephomene gubernaculifera</name>
    <dbReference type="NCBI Taxonomy" id="47775"/>
    <lineage>
        <taxon>Eukaryota</taxon>
        <taxon>Viridiplantae</taxon>
        <taxon>Chlorophyta</taxon>
        <taxon>core chlorophytes</taxon>
        <taxon>Chlorophyceae</taxon>
        <taxon>CS clade</taxon>
        <taxon>Chlamydomonadales</taxon>
        <taxon>Astrephomenaceae</taxon>
        <taxon>Astrephomene</taxon>
    </lineage>
</organism>
<keyword evidence="4" id="KW-1185">Reference proteome</keyword>
<proteinExistence type="predicted"/>
<dbReference type="Proteomes" id="UP001054857">
    <property type="component" value="Unassembled WGS sequence"/>
</dbReference>
<dbReference type="AlphaFoldDB" id="A0AAD3E060"/>
<dbReference type="InterPro" id="IPR036047">
    <property type="entry name" value="F-box-like_dom_sf"/>
</dbReference>
<comment type="caution">
    <text evidence="3">The sequence shown here is derived from an EMBL/GenBank/DDBJ whole genome shotgun (WGS) entry which is preliminary data.</text>
</comment>
<evidence type="ECO:0000259" key="2">
    <source>
        <dbReference type="PROSITE" id="PS50181"/>
    </source>
</evidence>
<accession>A0AAD3E060</accession>
<dbReference type="PROSITE" id="PS50181">
    <property type="entry name" value="FBOX"/>
    <property type="match status" value="1"/>
</dbReference>
<dbReference type="SUPFAM" id="SSF81383">
    <property type="entry name" value="F-box domain"/>
    <property type="match status" value="1"/>
</dbReference>
<evidence type="ECO:0000256" key="1">
    <source>
        <dbReference type="SAM" id="MobiDB-lite"/>
    </source>
</evidence>
<dbReference type="Gene3D" id="1.20.1280.50">
    <property type="match status" value="1"/>
</dbReference>
<evidence type="ECO:0000313" key="3">
    <source>
        <dbReference type="EMBL" id="GFR50052.1"/>
    </source>
</evidence>
<gene>
    <name evidence="3" type="ORF">Agub_g12079</name>
</gene>
<dbReference type="Pfam" id="PF12937">
    <property type="entry name" value="F-box-like"/>
    <property type="match status" value="1"/>
</dbReference>
<name>A0AAD3E060_9CHLO</name>
<evidence type="ECO:0000313" key="4">
    <source>
        <dbReference type="Proteomes" id="UP001054857"/>
    </source>
</evidence>
<sequence length="306" mass="34337">MGSVRGKRAQTAQPQQPNKRLKTSSHDEGAPSAEVDMLQMLPPELLLIIIGNLTPRECQPLRLTCKALRDLVNSTAADTLTVTNDMAQYIMLEQIKHCRSGTHVLSNGWVAQLLAKFPRIKKLDVKCSQSVLTLFSRHMVRDCLSSVPPGSVPLSRIFDLAENVKTNSRRHSAVLLCELLKFKVAQSLNSKPPGYDTMRQDVKQYVRADQLLTEHRIELQARVLELVDRVLTLKGHVDARAHEHYKYARDTLDDSLLALVSCLQPRHSKYAYQLLAKAADPAKAARGWRWVVVGCGEGRDKEETTN</sequence>
<reference evidence="3 4" key="1">
    <citation type="journal article" date="2021" name="Sci. Rep.">
        <title>Genome sequencing of the multicellular alga Astrephomene provides insights into convergent evolution of germ-soma differentiation.</title>
        <authorList>
            <person name="Yamashita S."/>
            <person name="Yamamoto K."/>
            <person name="Matsuzaki R."/>
            <person name="Suzuki S."/>
            <person name="Yamaguchi H."/>
            <person name="Hirooka S."/>
            <person name="Minakuchi Y."/>
            <person name="Miyagishima S."/>
            <person name="Kawachi M."/>
            <person name="Toyoda A."/>
            <person name="Nozaki H."/>
        </authorList>
    </citation>
    <scope>NUCLEOTIDE SEQUENCE [LARGE SCALE GENOMIC DNA]</scope>
    <source>
        <strain evidence="3 4">NIES-4017</strain>
    </source>
</reference>
<feature type="region of interest" description="Disordered" evidence="1">
    <location>
        <begin position="1"/>
        <end position="30"/>
    </location>
</feature>
<dbReference type="InterPro" id="IPR001810">
    <property type="entry name" value="F-box_dom"/>
</dbReference>
<dbReference type="CDD" id="cd09917">
    <property type="entry name" value="F-box_SF"/>
    <property type="match status" value="1"/>
</dbReference>
<dbReference type="EMBL" id="BMAR01000035">
    <property type="protein sequence ID" value="GFR50052.1"/>
    <property type="molecule type" value="Genomic_DNA"/>
</dbReference>